<dbReference type="Pfam" id="PF00696">
    <property type="entry name" value="AA_kinase"/>
    <property type="match status" value="1"/>
</dbReference>
<evidence type="ECO:0000256" key="7">
    <source>
        <dbReference type="ARBA" id="ARBA00022840"/>
    </source>
</evidence>
<dbReference type="CDD" id="cd04238">
    <property type="entry name" value="AAK_NAGK-like"/>
    <property type="match status" value="1"/>
</dbReference>
<comment type="pathway">
    <text evidence="1 9">Amino-acid biosynthesis; L-arginine biosynthesis; N(2)-acetyl-L-ornithine from L-glutamate: step 2/4.</text>
</comment>
<dbReference type="InterPro" id="IPR037528">
    <property type="entry name" value="ArgB"/>
</dbReference>
<gene>
    <name evidence="9 11" type="primary">argB</name>
    <name evidence="11" type="ORF">ACFSR1_01440</name>
</gene>
<protein>
    <recommendedName>
        <fullName evidence="9">Acetylglutamate kinase</fullName>
        <ecNumber evidence="9">2.7.2.8</ecNumber>
    </recommendedName>
    <alternativeName>
        <fullName evidence="9">N-acetyl-L-glutamate 5-phosphotransferase</fullName>
    </alternativeName>
    <alternativeName>
        <fullName evidence="9">NAG kinase</fullName>
        <shortName evidence="9">NAGK</shortName>
    </alternativeName>
</protein>
<dbReference type="InterPro" id="IPR001048">
    <property type="entry name" value="Asp/Glu/Uridylate_kinase"/>
</dbReference>
<dbReference type="HAMAP" id="MF_00082">
    <property type="entry name" value="ArgB"/>
    <property type="match status" value="1"/>
</dbReference>
<dbReference type="Gene3D" id="3.40.1160.10">
    <property type="entry name" value="Acetylglutamate kinase-like"/>
    <property type="match status" value="1"/>
</dbReference>
<dbReference type="NCBIfam" id="TIGR00761">
    <property type="entry name" value="argB"/>
    <property type="match status" value="1"/>
</dbReference>
<evidence type="ECO:0000256" key="8">
    <source>
        <dbReference type="ARBA" id="ARBA00048141"/>
    </source>
</evidence>
<evidence type="ECO:0000313" key="12">
    <source>
        <dbReference type="Proteomes" id="UP001597319"/>
    </source>
</evidence>
<evidence type="ECO:0000259" key="10">
    <source>
        <dbReference type="Pfam" id="PF00696"/>
    </source>
</evidence>
<dbReference type="PANTHER" id="PTHR23342:SF0">
    <property type="entry name" value="N-ACETYLGLUTAMATE SYNTHASE, MITOCHONDRIAL"/>
    <property type="match status" value="1"/>
</dbReference>
<feature type="site" description="Transition state stabilizer" evidence="9">
    <location>
        <position position="11"/>
    </location>
</feature>
<dbReference type="RefSeq" id="WP_378288915.1">
    <property type="nucleotide sequence ID" value="NZ_JBHULE010000002.1"/>
</dbReference>
<dbReference type="GO" id="GO:0003991">
    <property type="term" value="F:acetylglutamate kinase activity"/>
    <property type="evidence" value="ECO:0007669"/>
    <property type="project" value="UniProtKB-EC"/>
</dbReference>
<feature type="site" description="Transition state stabilizer" evidence="9">
    <location>
        <position position="226"/>
    </location>
</feature>
<evidence type="ECO:0000256" key="4">
    <source>
        <dbReference type="ARBA" id="ARBA00022679"/>
    </source>
</evidence>
<feature type="binding site" evidence="9">
    <location>
        <position position="65"/>
    </location>
    <ligand>
        <name>substrate</name>
    </ligand>
</feature>
<name>A0ABW5LB27_9FLAO</name>
<dbReference type="Proteomes" id="UP001597319">
    <property type="component" value="Unassembled WGS sequence"/>
</dbReference>
<dbReference type="EMBL" id="JBHULE010000002">
    <property type="protein sequence ID" value="MFD2561311.1"/>
    <property type="molecule type" value="Genomic_DNA"/>
</dbReference>
<evidence type="ECO:0000256" key="1">
    <source>
        <dbReference type="ARBA" id="ARBA00004828"/>
    </source>
</evidence>
<feature type="domain" description="Aspartate/glutamate/uridylate kinase" evidence="10">
    <location>
        <begin position="6"/>
        <end position="245"/>
    </location>
</feature>
<dbReference type="InterPro" id="IPR036393">
    <property type="entry name" value="AceGlu_kinase-like_sf"/>
</dbReference>
<evidence type="ECO:0000256" key="5">
    <source>
        <dbReference type="ARBA" id="ARBA00022741"/>
    </source>
</evidence>
<keyword evidence="7 9" id="KW-0067">ATP-binding</keyword>
<dbReference type="PANTHER" id="PTHR23342">
    <property type="entry name" value="N-ACETYLGLUTAMATE SYNTHASE"/>
    <property type="match status" value="1"/>
</dbReference>
<keyword evidence="5 9" id="KW-0547">Nucleotide-binding</keyword>
<evidence type="ECO:0000313" key="11">
    <source>
        <dbReference type="EMBL" id="MFD2561311.1"/>
    </source>
</evidence>
<dbReference type="SUPFAM" id="SSF53633">
    <property type="entry name" value="Carbamate kinase-like"/>
    <property type="match status" value="1"/>
</dbReference>
<feature type="binding site" evidence="9">
    <location>
        <begin position="43"/>
        <end position="44"/>
    </location>
    <ligand>
        <name>substrate</name>
    </ligand>
</feature>
<comment type="function">
    <text evidence="9">Catalyzes the ATP-dependent phosphorylation of N-acetyl-L-glutamate.</text>
</comment>
<comment type="similarity">
    <text evidence="9">Belongs to the acetylglutamate kinase family. ArgB subfamily.</text>
</comment>
<dbReference type="PIRSF" id="PIRSF000728">
    <property type="entry name" value="NAGK"/>
    <property type="match status" value="1"/>
</dbReference>
<evidence type="ECO:0000256" key="3">
    <source>
        <dbReference type="ARBA" id="ARBA00022605"/>
    </source>
</evidence>
<keyword evidence="9" id="KW-0963">Cytoplasm</keyword>
<dbReference type="InterPro" id="IPR004662">
    <property type="entry name" value="AcgluKinase_fam"/>
</dbReference>
<comment type="caution">
    <text evidence="11">The sequence shown here is derived from an EMBL/GenBank/DDBJ whole genome shotgun (WGS) entry which is preliminary data.</text>
</comment>
<proteinExistence type="inferred from homology"/>
<keyword evidence="6 9" id="KW-0418">Kinase</keyword>
<keyword evidence="2 9" id="KW-0055">Arginine biosynthesis</keyword>
<organism evidence="11 12">
    <name type="scientific">Aquimarina rubra</name>
    <dbReference type="NCBI Taxonomy" id="1920033"/>
    <lineage>
        <taxon>Bacteria</taxon>
        <taxon>Pseudomonadati</taxon>
        <taxon>Bacteroidota</taxon>
        <taxon>Flavobacteriia</taxon>
        <taxon>Flavobacteriales</taxon>
        <taxon>Flavobacteriaceae</taxon>
        <taxon>Aquimarina</taxon>
    </lineage>
</organism>
<keyword evidence="12" id="KW-1185">Reference proteome</keyword>
<feature type="binding site" evidence="9">
    <location>
        <position position="160"/>
    </location>
    <ligand>
        <name>substrate</name>
    </ligand>
</feature>
<evidence type="ECO:0000256" key="9">
    <source>
        <dbReference type="HAMAP-Rule" id="MF_00082"/>
    </source>
</evidence>
<comment type="subcellular location">
    <subcellularLocation>
        <location evidence="9">Cytoplasm</location>
    </subcellularLocation>
</comment>
<keyword evidence="3 9" id="KW-0028">Amino-acid biosynthesis</keyword>
<keyword evidence="4 9" id="KW-0808">Transferase</keyword>
<evidence type="ECO:0000256" key="6">
    <source>
        <dbReference type="ARBA" id="ARBA00022777"/>
    </source>
</evidence>
<comment type="catalytic activity">
    <reaction evidence="8 9">
        <text>N-acetyl-L-glutamate + ATP = N-acetyl-L-glutamyl 5-phosphate + ADP</text>
        <dbReference type="Rhea" id="RHEA:14629"/>
        <dbReference type="ChEBI" id="CHEBI:30616"/>
        <dbReference type="ChEBI" id="CHEBI:44337"/>
        <dbReference type="ChEBI" id="CHEBI:57936"/>
        <dbReference type="ChEBI" id="CHEBI:456216"/>
        <dbReference type="EC" id="2.7.2.8"/>
    </reaction>
</comment>
<dbReference type="EC" id="2.7.2.8" evidence="9"/>
<reference evidence="12" key="1">
    <citation type="journal article" date="2019" name="Int. J. Syst. Evol. Microbiol.">
        <title>The Global Catalogue of Microorganisms (GCM) 10K type strain sequencing project: providing services to taxonomists for standard genome sequencing and annotation.</title>
        <authorList>
            <consortium name="The Broad Institute Genomics Platform"/>
            <consortium name="The Broad Institute Genome Sequencing Center for Infectious Disease"/>
            <person name="Wu L."/>
            <person name="Ma J."/>
        </authorList>
    </citation>
    <scope>NUCLEOTIDE SEQUENCE [LARGE SCALE GENOMIC DNA]</scope>
    <source>
        <strain evidence="12">KCTC 52274</strain>
    </source>
</reference>
<accession>A0ABW5LB27</accession>
<sequence>METKQKLLVAKIGGNIIEDKNALDSFLKDFSKVEGPRILIHGGGKSATKLASRLGVRTEMIDGRRITSAENLEIVVMTYAGLLNKTIVAGLQKNNCNALGLTGADANLIVADKRPAQFVDYGYVGDVTSVNSKTLKGFLELGITPVFCAVTHDTNGQLFNTNADTIASEIASAMGAYYDVSLFYCFELKGVLENIEDKDSVIEYINLEKYSELRDAEAISDGMLPKLKNCFDALQKDVSKVHIANADFIKDNTIKHTTLSL</sequence>
<evidence type="ECO:0000256" key="2">
    <source>
        <dbReference type="ARBA" id="ARBA00022571"/>
    </source>
</evidence>